<keyword evidence="2" id="KW-1185">Reference proteome</keyword>
<name>A0A434AY87_9BACT</name>
<evidence type="ECO:0000313" key="1">
    <source>
        <dbReference type="EMBL" id="RUT79526.1"/>
    </source>
</evidence>
<dbReference type="AlphaFoldDB" id="A0A434AY87"/>
<evidence type="ECO:0000313" key="2">
    <source>
        <dbReference type="Proteomes" id="UP000282985"/>
    </source>
</evidence>
<dbReference type="Proteomes" id="UP000282985">
    <property type="component" value="Unassembled WGS sequence"/>
</dbReference>
<protein>
    <submittedName>
        <fullName evidence="1">Uncharacterized protein</fullName>
    </submittedName>
</protein>
<proteinExistence type="predicted"/>
<sequence length="68" mass="8177">MTFEIEQLIQDKHNLCDLQFQGLFRRFGLLHNAEIARTYIFRLILGNVQRDIPIFENNIMNIKEKKLN</sequence>
<dbReference type="EMBL" id="RJJX01000002">
    <property type="protein sequence ID" value="RUT79526.1"/>
    <property type="molecule type" value="Genomic_DNA"/>
</dbReference>
<comment type="caution">
    <text evidence="1">The sequence shown here is derived from an EMBL/GenBank/DDBJ whole genome shotgun (WGS) entry which is preliminary data.</text>
</comment>
<accession>A0A434AY87</accession>
<organism evidence="1 2">
    <name type="scientific">Ancylomarina longa</name>
    <dbReference type="NCBI Taxonomy" id="2487017"/>
    <lineage>
        <taxon>Bacteria</taxon>
        <taxon>Pseudomonadati</taxon>
        <taxon>Bacteroidota</taxon>
        <taxon>Bacteroidia</taxon>
        <taxon>Marinilabiliales</taxon>
        <taxon>Marinifilaceae</taxon>
        <taxon>Ancylomarina</taxon>
    </lineage>
</organism>
<reference evidence="1 2" key="1">
    <citation type="submission" date="2018-11" db="EMBL/GenBank/DDBJ databases">
        <title>Parancylomarina longa gen. nov., sp. nov., isolated from sediments of southern Okinawa.</title>
        <authorList>
            <person name="Fu T."/>
        </authorList>
    </citation>
    <scope>NUCLEOTIDE SEQUENCE [LARGE SCALE GENOMIC DNA]</scope>
    <source>
        <strain evidence="1 2">T3-2 S1-C</strain>
    </source>
</reference>
<gene>
    <name evidence="1" type="ORF">DLK05_02220</name>
</gene>